<evidence type="ECO:0000256" key="3">
    <source>
        <dbReference type="ARBA" id="ARBA00023125"/>
    </source>
</evidence>
<dbReference type="Proteomes" id="UP000232323">
    <property type="component" value="Unassembled WGS sequence"/>
</dbReference>
<feature type="compositionally biased region" description="Polar residues" evidence="6">
    <location>
        <begin position="945"/>
        <end position="956"/>
    </location>
</feature>
<proteinExistence type="predicted"/>
<organism evidence="8 9">
    <name type="scientific">Chlamydomonas eustigma</name>
    <dbReference type="NCBI Taxonomy" id="1157962"/>
    <lineage>
        <taxon>Eukaryota</taxon>
        <taxon>Viridiplantae</taxon>
        <taxon>Chlorophyta</taxon>
        <taxon>core chlorophytes</taxon>
        <taxon>Chlorophyceae</taxon>
        <taxon>CS clade</taxon>
        <taxon>Chlamydomonadales</taxon>
        <taxon>Chlamydomonadaceae</taxon>
        <taxon>Chlamydomonas</taxon>
    </lineage>
</organism>
<name>A0A250XP80_9CHLO</name>
<dbReference type="PANTHER" id="PTHR32467">
    <property type="entry name" value="AP2-LIKE ETHYLENE-RESPONSIVE TRANSCRIPTION FACTOR"/>
    <property type="match status" value="1"/>
</dbReference>
<dbReference type="AlphaFoldDB" id="A0A250XP80"/>
<feature type="domain" description="AP2/ERF" evidence="7">
    <location>
        <begin position="73"/>
        <end position="118"/>
    </location>
</feature>
<protein>
    <recommendedName>
        <fullName evidence="7">AP2/ERF domain-containing protein</fullName>
    </recommendedName>
</protein>
<keyword evidence="2" id="KW-0805">Transcription regulation</keyword>
<dbReference type="InterPro" id="IPR016177">
    <property type="entry name" value="DNA-bd_dom_sf"/>
</dbReference>
<evidence type="ECO:0000313" key="8">
    <source>
        <dbReference type="EMBL" id="GAX84881.1"/>
    </source>
</evidence>
<dbReference type="STRING" id="1157962.A0A250XP80"/>
<dbReference type="GO" id="GO:0005634">
    <property type="term" value="C:nucleus"/>
    <property type="evidence" value="ECO:0007669"/>
    <property type="project" value="UniProtKB-SubCell"/>
</dbReference>
<dbReference type="CDD" id="cd00018">
    <property type="entry name" value="AP2"/>
    <property type="match status" value="1"/>
</dbReference>
<keyword evidence="9" id="KW-1185">Reference proteome</keyword>
<evidence type="ECO:0000256" key="1">
    <source>
        <dbReference type="ARBA" id="ARBA00004123"/>
    </source>
</evidence>
<evidence type="ECO:0000256" key="4">
    <source>
        <dbReference type="ARBA" id="ARBA00023163"/>
    </source>
</evidence>
<dbReference type="Gene3D" id="3.30.730.10">
    <property type="entry name" value="AP2/ERF domain"/>
    <property type="match status" value="1"/>
</dbReference>
<evidence type="ECO:0000256" key="5">
    <source>
        <dbReference type="ARBA" id="ARBA00023242"/>
    </source>
</evidence>
<dbReference type="GO" id="GO:0003700">
    <property type="term" value="F:DNA-binding transcription factor activity"/>
    <property type="evidence" value="ECO:0007669"/>
    <property type="project" value="InterPro"/>
</dbReference>
<dbReference type="EMBL" id="BEGY01000139">
    <property type="protein sequence ID" value="GAX84881.1"/>
    <property type="molecule type" value="Genomic_DNA"/>
</dbReference>
<comment type="subcellular location">
    <subcellularLocation>
        <location evidence="1">Nucleus</location>
    </subcellularLocation>
</comment>
<comment type="caution">
    <text evidence="8">The sequence shown here is derived from an EMBL/GenBank/DDBJ whole genome shotgun (WGS) entry which is preliminary data.</text>
</comment>
<dbReference type="GO" id="GO:0003677">
    <property type="term" value="F:DNA binding"/>
    <property type="evidence" value="ECO:0007669"/>
    <property type="project" value="UniProtKB-KW"/>
</dbReference>
<dbReference type="PANTHER" id="PTHR32467:SF90">
    <property type="entry name" value="AP2-LIKE ETHYLENE-RESPONSIVE TRANSCRIPTION FACTOR AIL1"/>
    <property type="match status" value="1"/>
</dbReference>
<dbReference type="SUPFAM" id="SSF54171">
    <property type="entry name" value="DNA-binding domain"/>
    <property type="match status" value="1"/>
</dbReference>
<dbReference type="PROSITE" id="PS51032">
    <property type="entry name" value="AP2_ERF"/>
    <property type="match status" value="1"/>
</dbReference>
<dbReference type="OrthoDB" id="207175at2759"/>
<keyword evidence="3" id="KW-0238">DNA-binding</keyword>
<evidence type="ECO:0000256" key="2">
    <source>
        <dbReference type="ARBA" id="ARBA00023015"/>
    </source>
</evidence>
<keyword evidence="5" id="KW-0539">Nucleus</keyword>
<evidence type="ECO:0000256" key="6">
    <source>
        <dbReference type="SAM" id="MobiDB-lite"/>
    </source>
</evidence>
<gene>
    <name evidence="8" type="ORF">CEUSTIGMA_g12302.t1</name>
</gene>
<reference evidence="8 9" key="1">
    <citation type="submission" date="2017-08" db="EMBL/GenBank/DDBJ databases">
        <title>Acidophilic green algal genome provides insights into adaptation to an acidic environment.</title>
        <authorList>
            <person name="Hirooka S."/>
            <person name="Hirose Y."/>
            <person name="Kanesaki Y."/>
            <person name="Higuchi S."/>
            <person name="Fujiwara T."/>
            <person name="Onuma R."/>
            <person name="Era A."/>
            <person name="Ohbayashi R."/>
            <person name="Uzuka A."/>
            <person name="Nozaki H."/>
            <person name="Yoshikawa H."/>
            <person name="Miyagishima S.Y."/>
        </authorList>
    </citation>
    <scope>NUCLEOTIDE SEQUENCE [LARGE SCALE GENOMIC DNA]</scope>
    <source>
        <strain evidence="8 9">NIES-2499</strain>
    </source>
</reference>
<sequence>MRSTSSLKHTEQIGLSDPFLFSLIQRIMDQTAVCGPALHLLQDTLQPAPSSLIGQLHTIMPSVLTEIPSSNVKLRGVTMHRRTQRFEAHIWQERRQIYLGGFDSETCAAKAHDIVALKCGRSVLNYERGLYVEIMPFIETQTLEYVVDILRKFSRQTAAQYRKLHPLKKQVTSASAVGTKSEHLGGVALSSFYPSNSITSRPSSQATTVSTARVQQGLAGGSEDQPVMRRQCSTQSGDCVVDSSAGGEGSDRDVFLAYFRNCLLRVVAQGHDGHTYASEVQGVRGREPEHLKLTPASCNPAVVHQGSGAKHHHHHHHASAAGTLIERVSNNDSVVKDSVSSVLPTGCFLMSAHSGKRQLFLWPDKVGHPLRPLDEDFAQHLNQSFSHSLLPHGEDSEDCAQHLNQSSSHSLKPLDENYAQHLNQSSSQPVISCSMMPPPPFFASRSCQQPTTHHCIAQNHIIHDEGFVNQILNSPEWEKEAVAALPGSTCHQDESCPLLRRPLTVKQPQQWQQESQTYHALFPDVLSACNQQASIQHNTACDNTLDQSINCVPAMLACRPVPIMLHLYSQEIAQMIPTSKLKQADALPLSCTQDADEQHDRLSHEEQQIQLPASPLIRVDQACDYTVAAGGSSCMHGGGSSCMQHSLGFWSPGTGSGLLLQGCSTSDERAGTQVLTCDDNRDEKRRPCVEVDVYAGGMEPPLKSFCKLAEISSSKGITATAVGNNNPSSICPALLDRTAASPYPYESYSQQDSTHRTSEHPEDLQLQHTLPYPSPPLASTLLVAAANEGQQQQNAFCHLMDVEAAAEVLLALSSSPQPAKCTRPLKRQKVKCSKCTGRKQPLNIKQHKTDSFNITLTDECSVMEQTNIAGLFHVPSKCRPRLLDLPGQSKCCRQERTEQQTPALAQMLCPPQCGHDILSAAELQLGHAAQLPTKALAGGEHHQCMSHSEPSTQIGWPQSSLLYSPSPPPCISSFTSERGLLTDMMKEPESIFQLQPKKNTSPASVKKSSPSFCWSPARNKVSGRSDMAVACASSPAVPLLLQRQWTELEPPLREGDDETLSAVNTPLFNMIMAAYSEVAMSQQSNLC</sequence>
<accession>A0A250XP80</accession>
<evidence type="ECO:0000313" key="9">
    <source>
        <dbReference type="Proteomes" id="UP000232323"/>
    </source>
</evidence>
<feature type="region of interest" description="Disordered" evidence="6">
    <location>
        <begin position="939"/>
        <end position="959"/>
    </location>
</feature>
<dbReference type="InterPro" id="IPR036955">
    <property type="entry name" value="AP2/ERF_dom_sf"/>
</dbReference>
<dbReference type="SMART" id="SM00380">
    <property type="entry name" value="AP2"/>
    <property type="match status" value="1"/>
</dbReference>
<dbReference type="InterPro" id="IPR001471">
    <property type="entry name" value="AP2/ERF_dom"/>
</dbReference>
<evidence type="ECO:0000259" key="7">
    <source>
        <dbReference type="PROSITE" id="PS51032"/>
    </source>
</evidence>
<keyword evidence="4" id="KW-0804">Transcription</keyword>
<feature type="region of interest" description="Disordered" evidence="6">
    <location>
        <begin position="388"/>
        <end position="411"/>
    </location>
</feature>